<feature type="transmembrane region" description="Helical" evidence="5">
    <location>
        <begin position="169"/>
        <end position="188"/>
    </location>
</feature>
<evidence type="ECO:0000256" key="2">
    <source>
        <dbReference type="ARBA" id="ARBA00022692"/>
    </source>
</evidence>
<evidence type="ECO:0000256" key="1">
    <source>
        <dbReference type="ARBA" id="ARBA00004141"/>
    </source>
</evidence>
<feature type="domain" description="STAS" evidence="6">
    <location>
        <begin position="403"/>
        <end position="493"/>
    </location>
</feature>
<dbReference type="Proteomes" id="UP001060325">
    <property type="component" value="Chromosome"/>
</dbReference>
<dbReference type="CDD" id="cd07042">
    <property type="entry name" value="STAS_SulP_like_sulfate_transporter"/>
    <property type="match status" value="1"/>
</dbReference>
<sequence>MEKLNTIKQDWLGNVRADVLAGIVVALALIPEAIAFSLIAGVNPMVGLYASFIIAMVISIAGGRPAMISAATGAMALVIVSLVADHGLEYLLAAGILTGIIQIALGYFGIARLMKFIPRAVMVGFVNALAILIFQAQLSNFEGESWIIWAIVAASLAIIFLFPRVTKMIPAPLVAIVVMTVLAITLGLDTKNIGDMGTISATLPEFLFPNVPLTFETLMIILPYSISLAFVGLIESLLTAQIVDDMTGTDSNKNRESRGQGIANIIAGFFGGMPGCAMIGQSVINVSSGARGRLSTFVAGLALFIMIMTMSDILMLIPVGALVGVMFFVSYATFDWGSLKAMRTAQKSDTVVMLVTVLVTVVTHDLSLGVFAGILTAAILFAAKISKVELDRSVEADRARYIVNGQLFFASTSEFVNQFDVTEDAEAGVKHVTIDFSNTHLWDDSAIGAIDKVVFKYREVGIEPELLNLNKDSEKLLNTLALHLKQQEANAGH</sequence>
<dbReference type="InterPro" id="IPR036513">
    <property type="entry name" value="STAS_dom_sf"/>
</dbReference>
<feature type="transmembrane region" description="Helical" evidence="5">
    <location>
        <begin position="146"/>
        <end position="162"/>
    </location>
</feature>
<reference evidence="7" key="1">
    <citation type="submission" date="2022-07" db="EMBL/GenBank/DDBJ databases">
        <title>Complete genome of CX2.</title>
        <authorList>
            <person name="Cao G."/>
        </authorList>
    </citation>
    <scope>NUCLEOTIDE SEQUENCE</scope>
    <source>
        <strain evidence="7">CX2</strain>
    </source>
</reference>
<dbReference type="SUPFAM" id="SSF52091">
    <property type="entry name" value="SpoIIaa-like"/>
    <property type="match status" value="1"/>
</dbReference>
<dbReference type="InterPro" id="IPR052706">
    <property type="entry name" value="Membrane-Transporter-like"/>
</dbReference>
<feature type="transmembrane region" description="Helical" evidence="5">
    <location>
        <begin position="20"/>
        <end position="40"/>
    </location>
</feature>
<comment type="subcellular location">
    <subcellularLocation>
        <location evidence="1">Membrane</location>
        <topology evidence="1">Multi-pass membrane protein</topology>
    </subcellularLocation>
</comment>
<dbReference type="Pfam" id="PF01740">
    <property type="entry name" value="STAS"/>
    <property type="match status" value="1"/>
</dbReference>
<dbReference type="InterPro" id="IPR011547">
    <property type="entry name" value="SLC26A/SulP_dom"/>
</dbReference>
<keyword evidence="8" id="KW-1185">Reference proteome</keyword>
<keyword evidence="2 5" id="KW-0812">Transmembrane</keyword>
<feature type="transmembrane region" description="Helical" evidence="5">
    <location>
        <begin position="354"/>
        <end position="383"/>
    </location>
</feature>
<feature type="transmembrane region" description="Helical" evidence="5">
    <location>
        <begin position="116"/>
        <end position="134"/>
    </location>
</feature>
<dbReference type="PANTHER" id="PTHR43310">
    <property type="entry name" value="SULFATE TRANSPORTER YBAR-RELATED"/>
    <property type="match status" value="1"/>
</dbReference>
<dbReference type="PANTHER" id="PTHR43310:SF1">
    <property type="entry name" value="SULFATE TRANSPORTER YBAR-RELATED"/>
    <property type="match status" value="1"/>
</dbReference>
<dbReference type="PROSITE" id="PS50801">
    <property type="entry name" value="STAS"/>
    <property type="match status" value="1"/>
</dbReference>
<evidence type="ECO:0000256" key="3">
    <source>
        <dbReference type="ARBA" id="ARBA00022989"/>
    </source>
</evidence>
<gene>
    <name evidence="7" type="ORF">NMQ00_03945</name>
</gene>
<keyword evidence="4 5" id="KW-0472">Membrane</keyword>
<protein>
    <submittedName>
        <fullName evidence="7">SulP family inorganic anion transporter</fullName>
    </submittedName>
</protein>
<feature type="transmembrane region" description="Helical" evidence="5">
    <location>
        <begin position="261"/>
        <end position="284"/>
    </location>
</feature>
<organism evidence="7 8">
    <name type="scientific">Exiguobacterium aurantiacum</name>
    <dbReference type="NCBI Taxonomy" id="33987"/>
    <lineage>
        <taxon>Bacteria</taxon>
        <taxon>Bacillati</taxon>
        <taxon>Bacillota</taxon>
        <taxon>Bacilli</taxon>
        <taxon>Bacillales</taxon>
        <taxon>Bacillales Family XII. Incertae Sedis</taxon>
        <taxon>Exiguobacterium</taxon>
    </lineage>
</organism>
<feature type="transmembrane region" description="Helical" evidence="5">
    <location>
        <begin position="46"/>
        <end position="62"/>
    </location>
</feature>
<evidence type="ECO:0000256" key="5">
    <source>
        <dbReference type="SAM" id="Phobius"/>
    </source>
</evidence>
<dbReference type="InterPro" id="IPR002645">
    <property type="entry name" value="STAS_dom"/>
</dbReference>
<feature type="transmembrane region" description="Helical" evidence="5">
    <location>
        <begin position="218"/>
        <end position="240"/>
    </location>
</feature>
<proteinExistence type="predicted"/>
<evidence type="ECO:0000259" key="6">
    <source>
        <dbReference type="PROSITE" id="PS50801"/>
    </source>
</evidence>
<evidence type="ECO:0000256" key="4">
    <source>
        <dbReference type="ARBA" id="ARBA00023136"/>
    </source>
</evidence>
<name>A0ABY5FQF2_9BACL</name>
<evidence type="ECO:0000313" key="8">
    <source>
        <dbReference type="Proteomes" id="UP001060325"/>
    </source>
</evidence>
<keyword evidence="3 5" id="KW-1133">Transmembrane helix</keyword>
<evidence type="ECO:0000313" key="7">
    <source>
        <dbReference type="EMBL" id="UTT43666.1"/>
    </source>
</evidence>
<dbReference type="RefSeq" id="WP_255178030.1">
    <property type="nucleotide sequence ID" value="NZ_CP101462.1"/>
</dbReference>
<accession>A0ABY5FQF2</accession>
<feature type="transmembrane region" description="Helical" evidence="5">
    <location>
        <begin position="90"/>
        <end position="109"/>
    </location>
</feature>
<dbReference type="Gene3D" id="3.30.750.24">
    <property type="entry name" value="STAS domain"/>
    <property type="match status" value="1"/>
</dbReference>
<dbReference type="Pfam" id="PF00916">
    <property type="entry name" value="Sulfate_transp"/>
    <property type="match status" value="2"/>
</dbReference>
<feature type="transmembrane region" description="Helical" evidence="5">
    <location>
        <begin position="314"/>
        <end position="334"/>
    </location>
</feature>
<dbReference type="EMBL" id="CP101462">
    <property type="protein sequence ID" value="UTT43666.1"/>
    <property type="molecule type" value="Genomic_DNA"/>
</dbReference>